<keyword evidence="3" id="KW-1185">Reference proteome</keyword>
<dbReference type="Proteomes" id="UP000305673">
    <property type="component" value="Chromosome"/>
</dbReference>
<dbReference type="RefSeq" id="WP_173883534.1">
    <property type="nucleotide sequence ID" value="NZ_CP054021.1"/>
</dbReference>
<reference evidence="2 3" key="1">
    <citation type="submission" date="2020-05" db="EMBL/GenBank/DDBJ databases">
        <title>Genome sequences of pea root nodulating Rhizobium spp.</title>
        <authorList>
            <person name="Rahi P."/>
        </authorList>
    </citation>
    <scope>NUCLEOTIDE SEQUENCE [LARGE SCALE GENOMIC DNA]</scope>
    <source>
        <strain evidence="3">JKLM 12A2</strain>
    </source>
</reference>
<evidence type="ECO:0000256" key="1">
    <source>
        <dbReference type="SAM" id="MobiDB-lite"/>
    </source>
</evidence>
<feature type="compositionally biased region" description="Basic and acidic residues" evidence="1">
    <location>
        <begin position="12"/>
        <end position="32"/>
    </location>
</feature>
<evidence type="ECO:0000313" key="3">
    <source>
        <dbReference type="Proteomes" id="UP000305673"/>
    </source>
</evidence>
<sequence length="56" mass="6425">MSFPFDDSPDGSADRDTERDADRGVIEQHRADCGAYSDSYRHTESHGRDPIQVLWR</sequence>
<accession>A0ABX6PAN1</accession>
<proteinExistence type="predicted"/>
<evidence type="ECO:0000313" key="2">
    <source>
        <dbReference type="EMBL" id="QKK15431.1"/>
    </source>
</evidence>
<protein>
    <submittedName>
        <fullName evidence="2">Uncharacterized protein</fullName>
    </submittedName>
</protein>
<organism evidence="2 3">
    <name type="scientific">Rhizobium indicum</name>
    <dbReference type="NCBI Taxonomy" id="2583231"/>
    <lineage>
        <taxon>Bacteria</taxon>
        <taxon>Pseudomonadati</taxon>
        <taxon>Pseudomonadota</taxon>
        <taxon>Alphaproteobacteria</taxon>
        <taxon>Hyphomicrobiales</taxon>
        <taxon>Rhizobiaceae</taxon>
        <taxon>Rhizobium/Agrobacterium group</taxon>
        <taxon>Rhizobium</taxon>
    </lineage>
</organism>
<gene>
    <name evidence="2" type="ORF">FFM53_003100</name>
</gene>
<dbReference type="EMBL" id="CP054021">
    <property type="protein sequence ID" value="QKK15431.1"/>
    <property type="molecule type" value="Genomic_DNA"/>
</dbReference>
<feature type="compositionally biased region" description="Basic and acidic residues" evidence="1">
    <location>
        <begin position="39"/>
        <end position="49"/>
    </location>
</feature>
<feature type="region of interest" description="Disordered" evidence="1">
    <location>
        <begin position="1"/>
        <end position="56"/>
    </location>
</feature>
<name>A0ABX6PAN1_9HYPH</name>